<protein>
    <submittedName>
        <fullName evidence="2">EAL domain-containing protein</fullName>
    </submittedName>
</protein>
<dbReference type="Proteomes" id="UP000449846">
    <property type="component" value="Unassembled WGS sequence"/>
</dbReference>
<dbReference type="EMBL" id="WMIG01000001">
    <property type="protein sequence ID" value="MTH58264.1"/>
    <property type="molecule type" value="Genomic_DNA"/>
</dbReference>
<proteinExistence type="predicted"/>
<dbReference type="InterPro" id="IPR035919">
    <property type="entry name" value="EAL_sf"/>
</dbReference>
<dbReference type="Pfam" id="PF00563">
    <property type="entry name" value="EAL"/>
    <property type="match status" value="1"/>
</dbReference>
<dbReference type="InterPro" id="IPR001633">
    <property type="entry name" value="EAL_dom"/>
</dbReference>
<dbReference type="SUPFAM" id="SSF141868">
    <property type="entry name" value="EAL domain-like"/>
    <property type="match status" value="1"/>
</dbReference>
<organism evidence="2 3">
    <name type="scientific">Paracoccus litorisediminis</name>
    <dbReference type="NCBI Taxonomy" id="2006130"/>
    <lineage>
        <taxon>Bacteria</taxon>
        <taxon>Pseudomonadati</taxon>
        <taxon>Pseudomonadota</taxon>
        <taxon>Alphaproteobacteria</taxon>
        <taxon>Rhodobacterales</taxon>
        <taxon>Paracoccaceae</taxon>
        <taxon>Paracoccus</taxon>
    </lineage>
</organism>
<dbReference type="GO" id="GO:0071111">
    <property type="term" value="F:cyclic-guanylate-specific phosphodiesterase activity"/>
    <property type="evidence" value="ECO:0007669"/>
    <property type="project" value="InterPro"/>
</dbReference>
<name>A0A844HIH7_9RHOB</name>
<dbReference type="OrthoDB" id="9814202at2"/>
<dbReference type="Gene3D" id="3.20.20.450">
    <property type="entry name" value="EAL domain"/>
    <property type="match status" value="1"/>
</dbReference>
<dbReference type="PANTHER" id="PTHR33121">
    <property type="entry name" value="CYCLIC DI-GMP PHOSPHODIESTERASE PDEF"/>
    <property type="match status" value="1"/>
</dbReference>
<comment type="caution">
    <text evidence="2">The sequence shown here is derived from an EMBL/GenBank/DDBJ whole genome shotgun (WGS) entry which is preliminary data.</text>
</comment>
<dbReference type="PROSITE" id="PS50883">
    <property type="entry name" value="EAL"/>
    <property type="match status" value="1"/>
</dbReference>
<reference evidence="2 3" key="1">
    <citation type="submission" date="2019-11" db="EMBL/GenBank/DDBJ databases">
        <authorList>
            <person name="Dong K."/>
        </authorList>
    </citation>
    <scope>NUCLEOTIDE SEQUENCE [LARGE SCALE GENOMIC DNA]</scope>
    <source>
        <strain evidence="2 3">NBRC 112902</strain>
    </source>
</reference>
<evidence type="ECO:0000313" key="3">
    <source>
        <dbReference type="Proteomes" id="UP000449846"/>
    </source>
</evidence>
<dbReference type="PANTHER" id="PTHR33121:SF70">
    <property type="entry name" value="SIGNALING PROTEIN YKOW"/>
    <property type="match status" value="1"/>
</dbReference>
<sequence>MIRCAMVLGIGTAVERLRQAMRLPIALMTGASRSVLVLRLVEGEALRRRLGPALFERMLDHVMLRLTIELGLNPQARRPGQTEISGLLSTRADATLPQRVALLGRICADSVDLGEMPVAIRAEGVIVRGDMASDPARMIDFGRAALASAGQGGPIETIRILSYLPDQPFRPMISSIEATPHIEPRFQPQICCDTGRLIALDVEGWRIEGDLPPTPLDQIAPSLNDEGCSALVLATLRQALSALCGWDRDGHDIPFLSLRLPERALSDPALAESILWELDRQDLSPDRIEIVFCEPIGTGAKGQAAKDNLQRLAAGGCRMAVGDFGTGSAGLADLRGFGVKRVRIGRAFVDGCHHRGDQQRMILAILALAENLRLEVLADEVAVLDERAFLSQIGFSAVQGSAVAPAMEADAIEPFLLSHRHSLPRALPLGRGR</sequence>
<feature type="domain" description="EAL" evidence="1">
    <location>
        <begin position="165"/>
        <end position="420"/>
    </location>
</feature>
<dbReference type="InterPro" id="IPR050706">
    <property type="entry name" value="Cyclic-di-GMP_PDE-like"/>
</dbReference>
<dbReference type="CDD" id="cd01948">
    <property type="entry name" value="EAL"/>
    <property type="match status" value="1"/>
</dbReference>
<evidence type="ECO:0000259" key="1">
    <source>
        <dbReference type="PROSITE" id="PS50883"/>
    </source>
</evidence>
<keyword evidence="3" id="KW-1185">Reference proteome</keyword>
<dbReference type="SMART" id="SM00052">
    <property type="entry name" value="EAL"/>
    <property type="match status" value="1"/>
</dbReference>
<gene>
    <name evidence="2" type="ORF">GL300_03445</name>
</gene>
<accession>A0A844HIH7</accession>
<dbReference type="AlphaFoldDB" id="A0A844HIH7"/>
<evidence type="ECO:0000313" key="2">
    <source>
        <dbReference type="EMBL" id="MTH58264.1"/>
    </source>
</evidence>